<reference evidence="1 2" key="1">
    <citation type="submission" date="2020-08" db="EMBL/GenBank/DDBJ databases">
        <title>Sequencing the genomes of 1000 actinobacteria strains.</title>
        <authorList>
            <person name="Klenk H.-P."/>
        </authorList>
    </citation>
    <scope>NUCLEOTIDE SEQUENCE [LARGE SCALE GENOMIC DNA]</scope>
    <source>
        <strain evidence="1 2">DSM 28967</strain>
    </source>
</reference>
<proteinExistence type="predicted"/>
<dbReference type="EMBL" id="JACHMY010000001">
    <property type="protein sequence ID" value="MBB5840812.1"/>
    <property type="molecule type" value="Genomic_DNA"/>
</dbReference>
<keyword evidence="2" id="KW-1185">Reference proteome</keyword>
<evidence type="ECO:0008006" key="3">
    <source>
        <dbReference type="Google" id="ProtNLM"/>
    </source>
</evidence>
<protein>
    <recommendedName>
        <fullName evidence="3">Alpha/beta hydrolase</fullName>
    </recommendedName>
</protein>
<dbReference type="InterPro" id="IPR029058">
    <property type="entry name" value="AB_hydrolase_fold"/>
</dbReference>
<dbReference type="AlphaFoldDB" id="A0A7W9MYW8"/>
<name>A0A7W9MYW8_9ACTN</name>
<gene>
    <name evidence="1" type="ORF">HDA39_007546</name>
</gene>
<comment type="caution">
    <text evidence="1">The sequence shown here is derived from an EMBL/GenBank/DDBJ whole genome shotgun (WGS) entry which is preliminary data.</text>
</comment>
<dbReference type="SUPFAM" id="SSF53474">
    <property type="entry name" value="alpha/beta-Hydrolases"/>
    <property type="match status" value="1"/>
</dbReference>
<dbReference type="Gene3D" id="3.40.50.1820">
    <property type="entry name" value="alpha/beta hydrolase"/>
    <property type="match status" value="1"/>
</dbReference>
<dbReference type="Proteomes" id="UP000549971">
    <property type="component" value="Unassembled WGS sequence"/>
</dbReference>
<organism evidence="1 2">
    <name type="scientific">Kribbella italica</name>
    <dbReference type="NCBI Taxonomy" id="1540520"/>
    <lineage>
        <taxon>Bacteria</taxon>
        <taxon>Bacillati</taxon>
        <taxon>Actinomycetota</taxon>
        <taxon>Actinomycetes</taxon>
        <taxon>Propionibacteriales</taxon>
        <taxon>Kribbellaceae</taxon>
        <taxon>Kribbella</taxon>
    </lineage>
</organism>
<dbReference type="RefSeq" id="WP_184803453.1">
    <property type="nucleotide sequence ID" value="NZ_JACHMY010000001.1"/>
</dbReference>
<sequence>MSSRQAVVVPGGEYGPQGPLLMFAGEAAERRGATIHPVQWQNREAATTLTEEQLLAWVIGQVSPHLPIGVAGSGLLLIGKSLGTHAAALAAERGHPAVWLTPLLHHKQVVDALERSRAPFLLVGGTNDPLWDGDVARRLTPHVLEIPEADHGMYVPGRLAASAAVLGEVTTKIEDFLDEVVWL</sequence>
<evidence type="ECO:0000313" key="2">
    <source>
        <dbReference type="Proteomes" id="UP000549971"/>
    </source>
</evidence>
<accession>A0A7W9MYW8</accession>
<evidence type="ECO:0000313" key="1">
    <source>
        <dbReference type="EMBL" id="MBB5840812.1"/>
    </source>
</evidence>